<dbReference type="PRINTS" id="PR00320">
    <property type="entry name" value="GPROTEINBRPT"/>
</dbReference>
<comment type="function">
    <text evidence="5">Involved in mitochondrial fission. Acts as an adapter protein required to form mitochondrial fission complexes. Formation of these complexes is required to promote constriction and fission of the mitochondrial compartment at a late step in mitochondrial division.</text>
</comment>
<dbReference type="GO" id="GO:1990234">
    <property type="term" value="C:transferase complex"/>
    <property type="evidence" value="ECO:0007669"/>
    <property type="project" value="UniProtKB-ARBA"/>
</dbReference>
<dbReference type="CDD" id="cd00200">
    <property type="entry name" value="WD40"/>
    <property type="match status" value="1"/>
</dbReference>
<evidence type="ECO:0000259" key="8">
    <source>
        <dbReference type="Pfam" id="PF24883"/>
    </source>
</evidence>
<dbReference type="Gene3D" id="3.40.50.300">
    <property type="entry name" value="P-loop containing nucleotide triphosphate hydrolases"/>
    <property type="match status" value="1"/>
</dbReference>
<accession>A0A6A6CEJ8</accession>
<comment type="similarity">
    <text evidence="3">Belongs to the WD repeat MDV1/CAF4 family.</text>
</comment>
<evidence type="ECO:0000256" key="2">
    <source>
        <dbReference type="ARBA" id="ARBA00022737"/>
    </source>
</evidence>
<dbReference type="InterPro" id="IPR015943">
    <property type="entry name" value="WD40/YVTN_repeat-like_dom_sf"/>
</dbReference>
<evidence type="ECO:0000259" key="7">
    <source>
        <dbReference type="Pfam" id="PF06985"/>
    </source>
</evidence>
<proteinExistence type="inferred from homology"/>
<feature type="repeat" description="WD" evidence="6">
    <location>
        <begin position="944"/>
        <end position="985"/>
    </location>
</feature>
<dbReference type="PROSITE" id="PS00678">
    <property type="entry name" value="WD_REPEATS_1"/>
    <property type="match status" value="2"/>
</dbReference>
<dbReference type="InterPro" id="IPR001680">
    <property type="entry name" value="WD40_rpt"/>
</dbReference>
<evidence type="ECO:0000256" key="5">
    <source>
        <dbReference type="ARBA" id="ARBA00043913"/>
    </source>
</evidence>
<protein>
    <recommendedName>
        <fullName evidence="4">Mitochondrial division protein 1</fullName>
    </recommendedName>
</protein>
<dbReference type="Pfam" id="PF00400">
    <property type="entry name" value="WD40"/>
    <property type="match status" value="5"/>
</dbReference>
<evidence type="ECO:0000313" key="9">
    <source>
        <dbReference type="EMBL" id="KAF2165637.1"/>
    </source>
</evidence>
<dbReference type="InterPro" id="IPR019775">
    <property type="entry name" value="WD40_repeat_CS"/>
</dbReference>
<dbReference type="OrthoDB" id="674604at2759"/>
<keyword evidence="2" id="KW-0677">Repeat</keyword>
<dbReference type="Pfam" id="PF06985">
    <property type="entry name" value="HET"/>
    <property type="match status" value="1"/>
</dbReference>
<dbReference type="PANTHER" id="PTHR22847:SF637">
    <property type="entry name" value="WD REPEAT DOMAIN 5B"/>
    <property type="match status" value="1"/>
</dbReference>
<dbReference type="EMBL" id="ML993599">
    <property type="protein sequence ID" value="KAF2165637.1"/>
    <property type="molecule type" value="Genomic_DNA"/>
</dbReference>
<sequence length="1158" mass="129718">MAETNIQRAWIPGAKWLWVDTCCINKQDAQEVTEAINSMFKWYSDAAVCIAWMADVSTAHDHEGFKSSVWFTRGWTLQELLAPRVMIFLSQDWQVLGHKSSDASRNDQLSLDFGVSLNASIAQVTGIPENVLRNFQNGKSLSVDERLAWMDNRKTTKEEDMSYGLIGILDAPIMANYGEGEDKARKRLLAEVRKDDTYLEKLPIAQGAAFDDRENELVSKCLPETRVQLVQDINAWASSKKGQCIFWLVGMAGTGKSTIFKTVAQRFRDRCHLAASFCFKKGEADRGHASRLMPTIAAQISRRMPEVRQRVILALKENPDVVRKSLKEQFEKLILHPLEHLNPSPASGSAWVIGIDALDECDETDIDIVIGLFARLEKLRTANIRLFVTSRPELPVRLGFVDIPKDTHLDVRLEEVTKDHIAHDIAIYLRHKLAEIRCRYARMYGTDAIGHDWPGDDAVKALVEMAQPLFIFAATACLLLGELDEDLDEALAMILNQRLEASQLDRTYGPVLEKLLLGKTDKQQENIAHEFRILVGTIVLLHEPLPVSALSRLLEVDEIKVNTRLSRLHSVLDVPAVGDHSRAVRPLHLSFLDYLTDPDTRKKTSLWIDEVQTHRSLAKQCLRLLAEIRPLEQDLCSVEQPGTRRAEVSREHIANCIPAHVAYACGYWVRHLVEGGEQLCDDGQVHRFLRTHFLHWLEALSWLGKLSGAISFLSDLSPLVEVNQGELLLAFLADARRFLLRNRYVIDLAPLQTYSAALVFAPTQSIVRRHFENCIPQWIRLRPKVLSNWDAEIQTLEGHGEDVVALAFSPDGKTLASGSYDKTIRLWNFWTGEEICKLEGHSRAVLAVAFSPDGRTVVTVLSIAFSQDGRTVASGSSKDFSASTLATIQSWDIRGSKERQILEGHDSIVASVSFSPDGQRVATGGRDNTIRLWNAQTGSETHKLKGHSGVVKTAIFSPDGQKIASGSYDSTIRIWNAHTGMEIHRPKGHSSYVGAIAFSSNGWIISGSQDGTMRLIMLEVAISSDGQVVASSSYGGLVQLWHTRTGAEIHRWQNVGYVKELAFSEDGTCLTTGRGDLDITPYVSLPRRHDPPRQSPQALLHKQWLRYLDQDLLWLPKDYRGVKRESYENTFVAGQASGAVSFIRLKPDCIHRPDNSKS</sequence>
<evidence type="ECO:0000256" key="1">
    <source>
        <dbReference type="ARBA" id="ARBA00022574"/>
    </source>
</evidence>
<dbReference type="Gene3D" id="2.130.10.10">
    <property type="entry name" value="YVTN repeat-like/Quinoprotein amine dehydrogenase"/>
    <property type="match status" value="3"/>
</dbReference>
<keyword evidence="10" id="KW-1185">Reference proteome</keyword>
<feature type="domain" description="Nephrocystin 3-like N-terminal" evidence="8">
    <location>
        <begin position="232"/>
        <end position="391"/>
    </location>
</feature>
<feature type="domain" description="Heterokaryon incompatibility" evidence="7">
    <location>
        <begin position="13"/>
        <end position="59"/>
    </location>
</feature>
<dbReference type="SUPFAM" id="SSF52540">
    <property type="entry name" value="P-loop containing nucleoside triphosphate hydrolases"/>
    <property type="match status" value="1"/>
</dbReference>
<dbReference type="PROSITE" id="PS50082">
    <property type="entry name" value="WD_REPEATS_2"/>
    <property type="match status" value="3"/>
</dbReference>
<dbReference type="SMART" id="SM00320">
    <property type="entry name" value="WD40"/>
    <property type="match status" value="5"/>
</dbReference>
<dbReference type="Pfam" id="PF24883">
    <property type="entry name" value="NPHP3_N"/>
    <property type="match status" value="1"/>
</dbReference>
<evidence type="ECO:0000256" key="6">
    <source>
        <dbReference type="PROSITE-ProRule" id="PRU00221"/>
    </source>
</evidence>
<dbReference type="InterPro" id="IPR036322">
    <property type="entry name" value="WD40_repeat_dom_sf"/>
</dbReference>
<gene>
    <name evidence="9" type="ORF">M409DRAFT_67032</name>
</gene>
<reference evidence="9" key="1">
    <citation type="journal article" date="2020" name="Stud. Mycol.">
        <title>101 Dothideomycetes genomes: a test case for predicting lifestyles and emergence of pathogens.</title>
        <authorList>
            <person name="Haridas S."/>
            <person name="Albert R."/>
            <person name="Binder M."/>
            <person name="Bloem J."/>
            <person name="Labutti K."/>
            <person name="Salamov A."/>
            <person name="Andreopoulos B."/>
            <person name="Baker S."/>
            <person name="Barry K."/>
            <person name="Bills G."/>
            <person name="Bluhm B."/>
            <person name="Cannon C."/>
            <person name="Castanera R."/>
            <person name="Culley D."/>
            <person name="Daum C."/>
            <person name="Ezra D."/>
            <person name="Gonzalez J."/>
            <person name="Henrissat B."/>
            <person name="Kuo A."/>
            <person name="Liang C."/>
            <person name="Lipzen A."/>
            <person name="Lutzoni F."/>
            <person name="Magnuson J."/>
            <person name="Mondo S."/>
            <person name="Nolan M."/>
            <person name="Ohm R."/>
            <person name="Pangilinan J."/>
            <person name="Park H.-J."/>
            <person name="Ramirez L."/>
            <person name="Alfaro M."/>
            <person name="Sun H."/>
            <person name="Tritt A."/>
            <person name="Yoshinaga Y."/>
            <person name="Zwiers L.-H."/>
            <person name="Turgeon B."/>
            <person name="Goodwin S."/>
            <person name="Spatafora J."/>
            <person name="Crous P."/>
            <person name="Grigoriev I."/>
        </authorList>
    </citation>
    <scope>NUCLEOTIDE SEQUENCE</scope>
    <source>
        <strain evidence="9">ATCC 36951</strain>
    </source>
</reference>
<keyword evidence="1 6" id="KW-0853">WD repeat</keyword>
<name>A0A6A6CEJ8_ZASCE</name>
<dbReference type="InterPro" id="IPR010730">
    <property type="entry name" value="HET"/>
</dbReference>
<dbReference type="AlphaFoldDB" id="A0A6A6CEJ8"/>
<dbReference type="Proteomes" id="UP000799537">
    <property type="component" value="Unassembled WGS sequence"/>
</dbReference>
<feature type="repeat" description="WD" evidence="6">
    <location>
        <begin position="796"/>
        <end position="837"/>
    </location>
</feature>
<evidence type="ECO:0000256" key="3">
    <source>
        <dbReference type="ARBA" id="ARBA00038415"/>
    </source>
</evidence>
<feature type="repeat" description="WD" evidence="6">
    <location>
        <begin position="902"/>
        <end position="943"/>
    </location>
</feature>
<evidence type="ECO:0000313" key="10">
    <source>
        <dbReference type="Proteomes" id="UP000799537"/>
    </source>
</evidence>
<dbReference type="GeneID" id="54570495"/>
<dbReference type="PANTHER" id="PTHR22847">
    <property type="entry name" value="WD40 REPEAT PROTEIN"/>
    <property type="match status" value="1"/>
</dbReference>
<evidence type="ECO:0000256" key="4">
    <source>
        <dbReference type="ARBA" id="ARBA00039789"/>
    </source>
</evidence>
<organism evidence="9 10">
    <name type="scientific">Zasmidium cellare ATCC 36951</name>
    <dbReference type="NCBI Taxonomy" id="1080233"/>
    <lineage>
        <taxon>Eukaryota</taxon>
        <taxon>Fungi</taxon>
        <taxon>Dikarya</taxon>
        <taxon>Ascomycota</taxon>
        <taxon>Pezizomycotina</taxon>
        <taxon>Dothideomycetes</taxon>
        <taxon>Dothideomycetidae</taxon>
        <taxon>Mycosphaerellales</taxon>
        <taxon>Mycosphaerellaceae</taxon>
        <taxon>Zasmidium</taxon>
    </lineage>
</organism>
<dbReference type="InterPro" id="IPR020472">
    <property type="entry name" value="WD40_PAC1"/>
</dbReference>
<dbReference type="RefSeq" id="XP_033666526.1">
    <property type="nucleotide sequence ID" value="XM_033817223.1"/>
</dbReference>
<dbReference type="InterPro" id="IPR056884">
    <property type="entry name" value="NPHP3-like_N"/>
</dbReference>
<dbReference type="PROSITE" id="PS50294">
    <property type="entry name" value="WD_REPEATS_REGION"/>
    <property type="match status" value="3"/>
</dbReference>
<dbReference type="InterPro" id="IPR027417">
    <property type="entry name" value="P-loop_NTPase"/>
</dbReference>
<dbReference type="SUPFAM" id="SSF50978">
    <property type="entry name" value="WD40 repeat-like"/>
    <property type="match status" value="1"/>
</dbReference>